<keyword evidence="1" id="KW-0614">Plasmid</keyword>
<dbReference type="KEGG" id="fax:FUAX_40000"/>
<dbReference type="Gene3D" id="3.30.1150.10">
    <property type="match status" value="1"/>
</dbReference>
<accession>A0AAU9CU22</accession>
<evidence type="ECO:0008006" key="3">
    <source>
        <dbReference type="Google" id="ProtNLM"/>
    </source>
</evidence>
<evidence type="ECO:0000313" key="2">
    <source>
        <dbReference type="Proteomes" id="UP001348817"/>
    </source>
</evidence>
<name>A0AAU9CU22_9BACT</name>
<dbReference type="SUPFAM" id="SSF74653">
    <property type="entry name" value="TolA/TonB C-terminal domain"/>
    <property type="match status" value="1"/>
</dbReference>
<sequence>MEKRKGLWIAGLVTALVACSLELIQRHDRRVYQVSIEKDEEASEYSEETLAKYPGGLKAFYRHMATTVNIPEGRKIPDKVLLFMDIRADGKPDQLKVVSTEDKKLADEIVRAALAGGDWIPGEIGRQKVKCRIVLSIVLNYKSMAHDK</sequence>
<reference evidence="1 2" key="1">
    <citation type="submission" date="2021-12" db="EMBL/GenBank/DDBJ databases">
        <title>Genome sequencing of bacteria with rrn-lacking chromosome and rrn-plasmid.</title>
        <authorList>
            <person name="Anda M."/>
            <person name="Iwasaki W."/>
        </authorList>
    </citation>
    <scope>NUCLEOTIDE SEQUENCE [LARGE SCALE GENOMIC DNA]</scope>
    <source>
        <strain evidence="1 2">DSM 100852</strain>
        <plasmid evidence="1 2">pFA1</plasmid>
    </source>
</reference>
<protein>
    <recommendedName>
        <fullName evidence="3">TonB C-terminal domain-containing protein</fullName>
    </recommendedName>
</protein>
<proteinExistence type="predicted"/>
<dbReference type="RefSeq" id="WP_338395055.1">
    <property type="nucleotide sequence ID" value="NZ_AP025315.1"/>
</dbReference>
<evidence type="ECO:0000313" key="1">
    <source>
        <dbReference type="EMBL" id="BDD11568.1"/>
    </source>
</evidence>
<organism evidence="1 2">
    <name type="scientific">Fulvitalea axinellae</name>
    <dbReference type="NCBI Taxonomy" id="1182444"/>
    <lineage>
        <taxon>Bacteria</taxon>
        <taxon>Pseudomonadati</taxon>
        <taxon>Bacteroidota</taxon>
        <taxon>Cytophagia</taxon>
        <taxon>Cytophagales</taxon>
        <taxon>Persicobacteraceae</taxon>
        <taxon>Fulvitalea</taxon>
    </lineage>
</organism>
<keyword evidence="2" id="KW-1185">Reference proteome</keyword>
<dbReference type="Proteomes" id="UP001348817">
    <property type="component" value="Plasmid pFA1"/>
</dbReference>
<gene>
    <name evidence="1" type="ORF">FUAX_40000</name>
</gene>
<dbReference type="EMBL" id="AP025315">
    <property type="protein sequence ID" value="BDD11568.1"/>
    <property type="molecule type" value="Genomic_DNA"/>
</dbReference>
<geneLocation type="plasmid" evidence="1 2">
    <name>pFA1</name>
</geneLocation>
<dbReference type="AlphaFoldDB" id="A0AAU9CU22"/>